<evidence type="ECO:0000256" key="3">
    <source>
        <dbReference type="ARBA" id="ARBA00022452"/>
    </source>
</evidence>
<accession>A0AAE9ZBN0</accession>
<keyword evidence="9 11" id="KW-0472">Membrane</keyword>
<organism evidence="15 16">
    <name type="scientific">Hyphococcus flavus</name>
    <dbReference type="NCBI Taxonomy" id="1866326"/>
    <lineage>
        <taxon>Bacteria</taxon>
        <taxon>Pseudomonadati</taxon>
        <taxon>Pseudomonadota</taxon>
        <taxon>Alphaproteobacteria</taxon>
        <taxon>Parvularculales</taxon>
        <taxon>Parvularculaceae</taxon>
        <taxon>Hyphococcus</taxon>
    </lineage>
</organism>
<keyword evidence="6" id="KW-0408">Iron</keyword>
<evidence type="ECO:0000256" key="6">
    <source>
        <dbReference type="ARBA" id="ARBA00023004"/>
    </source>
</evidence>
<dbReference type="Gene3D" id="2.170.130.10">
    <property type="entry name" value="TonB-dependent receptor, plug domain"/>
    <property type="match status" value="1"/>
</dbReference>
<keyword evidence="7" id="KW-0406">Ion transport</keyword>
<dbReference type="Proteomes" id="UP001214043">
    <property type="component" value="Chromosome"/>
</dbReference>
<dbReference type="InterPro" id="IPR037066">
    <property type="entry name" value="Plug_dom_sf"/>
</dbReference>
<keyword evidence="8 12" id="KW-0798">TonB box</keyword>
<evidence type="ECO:0000313" key="16">
    <source>
        <dbReference type="Proteomes" id="UP001214043"/>
    </source>
</evidence>
<name>A0AAE9ZBN0_9PROT</name>
<dbReference type="InterPro" id="IPR039426">
    <property type="entry name" value="TonB-dep_rcpt-like"/>
</dbReference>
<keyword evidence="2 11" id="KW-0813">Transport</keyword>
<dbReference type="GO" id="GO:0009279">
    <property type="term" value="C:cell outer membrane"/>
    <property type="evidence" value="ECO:0007669"/>
    <property type="project" value="UniProtKB-SubCell"/>
</dbReference>
<dbReference type="InterPro" id="IPR036942">
    <property type="entry name" value="Beta-barrel_TonB_sf"/>
</dbReference>
<dbReference type="InterPro" id="IPR000531">
    <property type="entry name" value="Beta-barrel_TonB"/>
</dbReference>
<dbReference type="PANTHER" id="PTHR32552">
    <property type="entry name" value="FERRICHROME IRON RECEPTOR-RELATED"/>
    <property type="match status" value="1"/>
</dbReference>
<evidence type="ECO:0000259" key="14">
    <source>
        <dbReference type="Pfam" id="PF07715"/>
    </source>
</evidence>
<evidence type="ECO:0000313" key="15">
    <source>
        <dbReference type="EMBL" id="WDI31688.1"/>
    </source>
</evidence>
<dbReference type="KEGG" id="hfl:PUV54_00610"/>
<keyword evidence="16" id="KW-1185">Reference proteome</keyword>
<evidence type="ECO:0000256" key="10">
    <source>
        <dbReference type="ARBA" id="ARBA00023237"/>
    </source>
</evidence>
<dbReference type="Pfam" id="PF07715">
    <property type="entry name" value="Plug"/>
    <property type="match status" value="1"/>
</dbReference>
<evidence type="ECO:0000256" key="11">
    <source>
        <dbReference type="PROSITE-ProRule" id="PRU01360"/>
    </source>
</evidence>
<dbReference type="AlphaFoldDB" id="A0AAE9ZBN0"/>
<evidence type="ECO:0000256" key="4">
    <source>
        <dbReference type="ARBA" id="ARBA00022496"/>
    </source>
</evidence>
<dbReference type="EMBL" id="CP118166">
    <property type="protein sequence ID" value="WDI31688.1"/>
    <property type="molecule type" value="Genomic_DNA"/>
</dbReference>
<dbReference type="InterPro" id="IPR012910">
    <property type="entry name" value="Plug_dom"/>
</dbReference>
<reference evidence="15" key="1">
    <citation type="submission" date="2023-02" db="EMBL/GenBank/DDBJ databases">
        <title>Genome sequence of Hyphococcus flavus.</title>
        <authorList>
            <person name="Rong J.-C."/>
            <person name="Zhao Q."/>
            <person name="Yi M."/>
            <person name="Wu J.-Y."/>
        </authorList>
    </citation>
    <scope>NUCLEOTIDE SEQUENCE</scope>
    <source>
        <strain evidence="15">MCCC 1K03223</strain>
    </source>
</reference>
<feature type="domain" description="TonB-dependent receptor-like beta-barrel" evidence="13">
    <location>
        <begin position="243"/>
        <end position="623"/>
    </location>
</feature>
<comment type="similarity">
    <text evidence="11 12">Belongs to the TonB-dependent receptor family.</text>
</comment>
<evidence type="ECO:0000256" key="8">
    <source>
        <dbReference type="ARBA" id="ARBA00023077"/>
    </source>
</evidence>
<evidence type="ECO:0000256" key="9">
    <source>
        <dbReference type="ARBA" id="ARBA00023136"/>
    </source>
</evidence>
<evidence type="ECO:0000259" key="13">
    <source>
        <dbReference type="Pfam" id="PF00593"/>
    </source>
</evidence>
<dbReference type="PANTHER" id="PTHR32552:SF81">
    <property type="entry name" value="TONB-DEPENDENT OUTER MEMBRANE RECEPTOR"/>
    <property type="match status" value="1"/>
</dbReference>
<protein>
    <submittedName>
        <fullName evidence="15">TonB-dependent receptor</fullName>
    </submittedName>
</protein>
<evidence type="ECO:0000256" key="12">
    <source>
        <dbReference type="RuleBase" id="RU003357"/>
    </source>
</evidence>
<keyword evidence="15" id="KW-0675">Receptor</keyword>
<dbReference type="RefSeq" id="WP_274493575.1">
    <property type="nucleotide sequence ID" value="NZ_CP118166.1"/>
</dbReference>
<dbReference type="Pfam" id="PF00593">
    <property type="entry name" value="TonB_dep_Rec_b-barrel"/>
    <property type="match status" value="1"/>
</dbReference>
<evidence type="ECO:0000256" key="5">
    <source>
        <dbReference type="ARBA" id="ARBA00022692"/>
    </source>
</evidence>
<keyword evidence="3 11" id="KW-1134">Transmembrane beta strand</keyword>
<dbReference type="SUPFAM" id="SSF56935">
    <property type="entry name" value="Porins"/>
    <property type="match status" value="1"/>
</dbReference>
<dbReference type="GO" id="GO:0006826">
    <property type="term" value="P:iron ion transport"/>
    <property type="evidence" value="ECO:0007669"/>
    <property type="project" value="UniProtKB-KW"/>
</dbReference>
<evidence type="ECO:0000256" key="7">
    <source>
        <dbReference type="ARBA" id="ARBA00023065"/>
    </source>
</evidence>
<keyword evidence="5 11" id="KW-0812">Transmembrane</keyword>
<evidence type="ECO:0000256" key="2">
    <source>
        <dbReference type="ARBA" id="ARBA00022448"/>
    </source>
</evidence>
<gene>
    <name evidence="15" type="ORF">PUV54_00610</name>
</gene>
<keyword evidence="4" id="KW-0410">Iron transport</keyword>
<sequence length="657" mass="72847">MAVGASSANANDSIVVTAERRDEPLQRVPQSISVVSREEIVLINADHIAEILAGTPGVNIHRGSGAEHLTAIRSPVLTGGAGAGSFLFLENGVPIRSAGFANINGLFDAHYEIAERIETVRGPSGALYGANAIHGVINVITPSPTDDLSFFGEAFGDTEDRYKWKATISDTNNRHGFLAAASVTSESGYREDAGLDQQKASLRHVFQQEDVQIDTIFSLDNLEQETAGFIFGEAALNDRELRRMNDFPQARRDAKSSRLQSTISIATSENSSLKITPYARWNDMEFVQHFFPGNALEENGHWSAGIQSAYYHDEGPLSIIVGIDAEYTEGSLREFQEEPTIFSFTQGLHYDYEVTALNASGFAQTSYAFSDNTKAIAAIRIDGTIYDYTNNMSSGVDGRFFRPSDQKNRFVTASPKFSLLHRFSDNDSVYASYARGARPPQTTDLYRLQSNQIDNPARPETIDALELGVRGAIGEKIRYDLAGFWMNKKNFFFRDADGFNVPNGETRHVGVEADINIDLHPTLSLASAFTYARHTYRFERLTGTLSETIRFGDDADTAPRIIANTRLSWRPLDRLSFNAEWVSMGSYFTDAANSRSYEGHNLLHLRTEVAVTDELSVFGVVRNATNALYAERADFAFGNDRYFPGEERVLGFGIRYR</sequence>
<dbReference type="Gene3D" id="2.40.170.20">
    <property type="entry name" value="TonB-dependent receptor, beta-barrel domain"/>
    <property type="match status" value="1"/>
</dbReference>
<evidence type="ECO:0000256" key="1">
    <source>
        <dbReference type="ARBA" id="ARBA00004571"/>
    </source>
</evidence>
<dbReference type="PROSITE" id="PS52016">
    <property type="entry name" value="TONB_DEPENDENT_REC_3"/>
    <property type="match status" value="1"/>
</dbReference>
<comment type="subcellular location">
    <subcellularLocation>
        <location evidence="1 11">Cell outer membrane</location>
        <topology evidence="1 11">Multi-pass membrane protein</topology>
    </subcellularLocation>
</comment>
<feature type="domain" description="TonB-dependent receptor plug" evidence="14">
    <location>
        <begin position="25"/>
        <end position="136"/>
    </location>
</feature>
<proteinExistence type="inferred from homology"/>
<keyword evidence="10 11" id="KW-0998">Cell outer membrane</keyword>